<dbReference type="PANTHER" id="PTHR43884:SF12">
    <property type="entry name" value="ISOVALERYL-COA DEHYDROGENASE, MITOCHONDRIAL-RELATED"/>
    <property type="match status" value="1"/>
</dbReference>
<dbReference type="InterPro" id="IPR036250">
    <property type="entry name" value="AcylCo_DH-like_C"/>
</dbReference>
<dbReference type="PIRSF" id="PIRSF016578">
    <property type="entry name" value="HsaA"/>
    <property type="match status" value="1"/>
</dbReference>
<dbReference type="Gene3D" id="2.40.110.10">
    <property type="entry name" value="Butyryl-CoA Dehydrogenase, subunit A, domain 2"/>
    <property type="match status" value="1"/>
</dbReference>
<accession>A0A1B1ATW7</accession>
<dbReference type="Proteomes" id="UP000092659">
    <property type="component" value="Chromosome"/>
</dbReference>
<evidence type="ECO:0000256" key="1">
    <source>
        <dbReference type="ARBA" id="ARBA00023002"/>
    </source>
</evidence>
<reference evidence="5 7" key="1">
    <citation type="submission" date="2016-06" db="EMBL/GenBank/DDBJ databases">
        <title>Complete genome sequence of Streptomyces griseochromogenes ATCC 14511, the Blasticidin S producer.</title>
        <authorList>
            <person name="Wu L."/>
        </authorList>
    </citation>
    <scope>NUCLEOTIDE SEQUENCE [LARGE SCALE GENOMIC DNA]</scope>
    <source>
        <strain evidence="5 7">ATCC 14511</strain>
    </source>
</reference>
<dbReference type="Proteomes" id="UP001519309">
    <property type="component" value="Unassembled WGS sequence"/>
</dbReference>
<dbReference type="RefSeq" id="WP_067302077.1">
    <property type="nucleotide sequence ID" value="NZ_CP016279.1"/>
</dbReference>
<name>A0A1B1ATW7_9ACTN</name>
<dbReference type="SUPFAM" id="SSF56645">
    <property type="entry name" value="Acyl-CoA dehydrogenase NM domain-like"/>
    <property type="match status" value="1"/>
</dbReference>
<dbReference type="InterPro" id="IPR013786">
    <property type="entry name" value="AcylCoA_DH/ox_N"/>
</dbReference>
<evidence type="ECO:0000256" key="2">
    <source>
        <dbReference type="SAM" id="MobiDB-lite"/>
    </source>
</evidence>
<evidence type="ECO:0000313" key="5">
    <source>
        <dbReference type="EMBL" id="ANP50029.1"/>
    </source>
</evidence>
<feature type="region of interest" description="Disordered" evidence="2">
    <location>
        <begin position="341"/>
        <end position="396"/>
    </location>
</feature>
<dbReference type="GO" id="GO:0003995">
    <property type="term" value="F:acyl-CoA dehydrogenase activity"/>
    <property type="evidence" value="ECO:0007669"/>
    <property type="project" value="TreeGrafter"/>
</dbReference>
<dbReference type="KEGG" id="sgs:AVL59_10775"/>
<keyword evidence="1" id="KW-0560">Oxidoreductase</keyword>
<dbReference type="InterPro" id="IPR013107">
    <property type="entry name" value="Acyl-CoA_DH_C"/>
</dbReference>
<evidence type="ECO:0000313" key="6">
    <source>
        <dbReference type="EMBL" id="MBP2048362.1"/>
    </source>
</evidence>
<protein>
    <submittedName>
        <fullName evidence="6">Alkylation response protein AidB-like acyl-CoA dehydrogenase</fullName>
    </submittedName>
</protein>
<feature type="compositionally biased region" description="Low complexity" evidence="2">
    <location>
        <begin position="342"/>
        <end position="383"/>
    </location>
</feature>
<evidence type="ECO:0000259" key="3">
    <source>
        <dbReference type="Pfam" id="PF02771"/>
    </source>
</evidence>
<organism evidence="5 7">
    <name type="scientific">Streptomyces griseochromogenes</name>
    <dbReference type="NCBI Taxonomy" id="68214"/>
    <lineage>
        <taxon>Bacteria</taxon>
        <taxon>Bacillati</taxon>
        <taxon>Actinomycetota</taxon>
        <taxon>Actinomycetes</taxon>
        <taxon>Kitasatosporales</taxon>
        <taxon>Streptomycetaceae</taxon>
        <taxon>Streptomyces</taxon>
    </lineage>
</organism>
<dbReference type="AlphaFoldDB" id="A0A1B1ATW7"/>
<evidence type="ECO:0000313" key="8">
    <source>
        <dbReference type="Proteomes" id="UP001519309"/>
    </source>
</evidence>
<dbReference type="InterPro" id="IPR037069">
    <property type="entry name" value="AcylCoA_DH/ox_N_sf"/>
</dbReference>
<evidence type="ECO:0000259" key="4">
    <source>
        <dbReference type="Pfam" id="PF08028"/>
    </source>
</evidence>
<dbReference type="OrthoDB" id="3404950at2"/>
<feature type="domain" description="Acyl-CoA dehydrogenase/oxidase N-terminal" evidence="3">
    <location>
        <begin position="30"/>
        <end position="97"/>
    </location>
</feature>
<dbReference type="Gene3D" id="1.20.140.10">
    <property type="entry name" value="Butyryl-CoA Dehydrogenase, subunit A, domain 3"/>
    <property type="match status" value="1"/>
</dbReference>
<feature type="domain" description="Acyl-CoA dehydrogenase C-terminal" evidence="4">
    <location>
        <begin position="252"/>
        <end position="344"/>
    </location>
</feature>
<feature type="compositionally biased region" description="Basic residues" evidence="2">
    <location>
        <begin position="385"/>
        <end position="396"/>
    </location>
</feature>
<dbReference type="InterPro" id="IPR046373">
    <property type="entry name" value="Acyl-CoA_Oxase/DH_mid-dom_sf"/>
</dbReference>
<dbReference type="Gene3D" id="1.10.540.10">
    <property type="entry name" value="Acyl-CoA dehydrogenase/oxidase, N-terminal domain"/>
    <property type="match status" value="1"/>
</dbReference>
<dbReference type="SUPFAM" id="SSF47203">
    <property type="entry name" value="Acyl-CoA dehydrogenase C-terminal domain-like"/>
    <property type="match status" value="1"/>
</dbReference>
<dbReference type="EMBL" id="JAGGLP010000002">
    <property type="protein sequence ID" value="MBP2048362.1"/>
    <property type="molecule type" value="Genomic_DNA"/>
</dbReference>
<dbReference type="GO" id="GO:0050660">
    <property type="term" value="F:flavin adenine dinucleotide binding"/>
    <property type="evidence" value="ECO:0007669"/>
    <property type="project" value="InterPro"/>
</dbReference>
<dbReference type="Pfam" id="PF02771">
    <property type="entry name" value="Acyl-CoA_dh_N"/>
    <property type="match status" value="1"/>
</dbReference>
<evidence type="ECO:0000313" key="7">
    <source>
        <dbReference type="Proteomes" id="UP000092659"/>
    </source>
</evidence>
<dbReference type="Pfam" id="PF08028">
    <property type="entry name" value="Acyl-CoA_dh_2"/>
    <property type="match status" value="1"/>
</dbReference>
<keyword evidence="8" id="KW-1185">Reference proteome</keyword>
<dbReference type="EMBL" id="CP016279">
    <property type="protein sequence ID" value="ANP50029.1"/>
    <property type="molecule type" value="Genomic_DNA"/>
</dbReference>
<sequence length="396" mass="41917">MSTTVPEFRTLSDRVDHALVRSVEELLPMLRENAADAERLRRLPEAGIEALETLGITRLTVPRRFGGLQVNAATEFEVVRTIARACGSTSWVMALYAVCGYWAALFPDPVQELVFSGPGARVAGVSAPGGTLVPTEGGYLLTGRWPWNTGVLHATWNVLAAVLAHEDGANEPYLAVVPTTQMEIIDDWHMSAMQGTGSSTSVARDVFVPHDRALPLPGLLRGDHASAANAGVVEYSYAVFPFLLSASVGTPIGIAQGALESFVERAPERATSFENPARQATSPVTQFQLGEISMSIEAALAISRDTIAALERHAVQGTPMSTEERIRVRAAVAYATRLSADATTRGPAPGPTAASTTATTARVTATTTTAAVTPVAATPAVRSSGPRKRPRPAARR</sequence>
<reference evidence="6 8" key="2">
    <citation type="submission" date="2021-03" db="EMBL/GenBank/DDBJ databases">
        <title>Genomic Encyclopedia of Type Strains, Phase IV (KMG-IV): sequencing the most valuable type-strain genomes for metagenomic binning, comparative biology and taxonomic classification.</title>
        <authorList>
            <person name="Goeker M."/>
        </authorList>
    </citation>
    <scope>NUCLEOTIDE SEQUENCE [LARGE SCALE GENOMIC DNA]</scope>
    <source>
        <strain evidence="6 8">DSM 40499</strain>
    </source>
</reference>
<gene>
    <name evidence="5" type="ORF">AVL59_10775</name>
    <name evidence="6" type="ORF">J2Z21_001286</name>
</gene>
<proteinExistence type="predicted"/>
<dbReference type="PANTHER" id="PTHR43884">
    <property type="entry name" value="ACYL-COA DEHYDROGENASE"/>
    <property type="match status" value="1"/>
</dbReference>
<dbReference type="InterPro" id="IPR009100">
    <property type="entry name" value="AcylCoA_DH/oxidase_NM_dom_sf"/>
</dbReference>
<dbReference type="STRING" id="68214.AVL59_10775"/>